<dbReference type="PANTHER" id="PTHR34990:SF2">
    <property type="entry name" value="BLL8164 PROTEIN"/>
    <property type="match status" value="1"/>
</dbReference>
<dbReference type="GO" id="GO:0009245">
    <property type="term" value="P:lipid A biosynthetic process"/>
    <property type="evidence" value="ECO:0007669"/>
    <property type="project" value="TreeGrafter"/>
</dbReference>
<feature type="domain" description="Calcineurin-like phosphoesterase" evidence="6">
    <location>
        <begin position="13"/>
        <end position="212"/>
    </location>
</feature>
<accession>A0A2W7NHF0</accession>
<dbReference type="CDD" id="cd07398">
    <property type="entry name" value="MPP_YbbF-LpxH"/>
    <property type="match status" value="1"/>
</dbReference>
<dbReference type="InterPro" id="IPR043461">
    <property type="entry name" value="LpxH-like"/>
</dbReference>
<evidence type="ECO:0000256" key="2">
    <source>
        <dbReference type="ARBA" id="ARBA00022519"/>
    </source>
</evidence>
<dbReference type="EMBL" id="QKZK01000014">
    <property type="protein sequence ID" value="PZX16104.1"/>
    <property type="molecule type" value="Genomic_DNA"/>
</dbReference>
<dbReference type="OrthoDB" id="9802481at2"/>
<sequence>MNTPENRQEARKMDVAVISDVHLGIYNSKAKELVRYLKSIAPDVLILNGDIVDVWQFSKSYFPKSHLKVIRQVVKMMERGTRVHYITGNHDEVFRRFEGLKLGNFSIENKLVLEMDGKRTWVFHGDVFDVVMHNSKWLAHLGAHGYGILTLINKMVNSLLLTFGGKRISLSGRVKDAVKGKKKISTGFERTVSELAIRKGYDYVICGHIHRPEVKEAVLGSRSVTYLNSGDWVDNCTALEYYQGDWHLHIVGPDLDRRSNDDDMEAEEVLQLSKEVLFKAMYQDILNN</sequence>
<evidence type="ECO:0000256" key="3">
    <source>
        <dbReference type="ARBA" id="ARBA00022723"/>
    </source>
</evidence>
<dbReference type="InterPro" id="IPR004843">
    <property type="entry name" value="Calcineurin-like_PHP"/>
</dbReference>
<dbReference type="GO" id="GO:0046872">
    <property type="term" value="F:metal ion binding"/>
    <property type="evidence" value="ECO:0007669"/>
    <property type="project" value="UniProtKB-KW"/>
</dbReference>
<dbReference type="PANTHER" id="PTHR34990">
    <property type="entry name" value="UDP-2,3-DIACYLGLUCOSAMINE HYDROLASE-RELATED"/>
    <property type="match status" value="1"/>
</dbReference>
<evidence type="ECO:0000313" key="8">
    <source>
        <dbReference type="Proteomes" id="UP000249239"/>
    </source>
</evidence>
<evidence type="ECO:0000256" key="1">
    <source>
        <dbReference type="ARBA" id="ARBA00022475"/>
    </source>
</evidence>
<comment type="caution">
    <text evidence="7">The sequence shown here is derived from an EMBL/GenBank/DDBJ whole genome shotgun (WGS) entry which is preliminary data.</text>
</comment>
<keyword evidence="3" id="KW-0479">Metal-binding</keyword>
<keyword evidence="1" id="KW-1003">Cell membrane</keyword>
<evidence type="ECO:0000256" key="4">
    <source>
        <dbReference type="ARBA" id="ARBA00023136"/>
    </source>
</evidence>
<evidence type="ECO:0000313" key="7">
    <source>
        <dbReference type="EMBL" id="PZX16104.1"/>
    </source>
</evidence>
<name>A0A2W7NHF0_9BACT</name>
<evidence type="ECO:0000256" key="5">
    <source>
        <dbReference type="ARBA" id="ARBA00023211"/>
    </source>
</evidence>
<evidence type="ECO:0000259" key="6">
    <source>
        <dbReference type="Pfam" id="PF00149"/>
    </source>
</evidence>
<dbReference type="Pfam" id="PF00149">
    <property type="entry name" value="Metallophos"/>
    <property type="match status" value="1"/>
</dbReference>
<dbReference type="InterPro" id="IPR029052">
    <property type="entry name" value="Metallo-depent_PP-like"/>
</dbReference>
<organism evidence="7 8">
    <name type="scientific">Breznakibacter xylanolyticus</name>
    <dbReference type="NCBI Taxonomy" id="990"/>
    <lineage>
        <taxon>Bacteria</taxon>
        <taxon>Pseudomonadati</taxon>
        <taxon>Bacteroidota</taxon>
        <taxon>Bacteroidia</taxon>
        <taxon>Marinilabiliales</taxon>
        <taxon>Marinilabiliaceae</taxon>
        <taxon>Breznakibacter</taxon>
    </lineage>
</organism>
<dbReference type="Gene3D" id="3.60.21.10">
    <property type="match status" value="1"/>
</dbReference>
<keyword evidence="4" id="KW-0472">Membrane</keyword>
<proteinExistence type="predicted"/>
<dbReference type="GO" id="GO:0008758">
    <property type="term" value="F:UDP-2,3-diacylglucosamine hydrolase activity"/>
    <property type="evidence" value="ECO:0007669"/>
    <property type="project" value="TreeGrafter"/>
</dbReference>
<dbReference type="SUPFAM" id="SSF56300">
    <property type="entry name" value="Metallo-dependent phosphatases"/>
    <property type="match status" value="1"/>
</dbReference>
<keyword evidence="2" id="KW-0997">Cell inner membrane</keyword>
<protein>
    <submittedName>
        <fullName evidence="7">UDP-2,3-diacylglucosamine pyrophosphatase LpxH</fullName>
    </submittedName>
</protein>
<keyword evidence="8" id="KW-1185">Reference proteome</keyword>
<gene>
    <name evidence="7" type="ORF">LX69_01978</name>
</gene>
<dbReference type="RefSeq" id="WP_111445835.1">
    <property type="nucleotide sequence ID" value="NZ_QKZK01000014.1"/>
</dbReference>
<dbReference type="AlphaFoldDB" id="A0A2W7NHF0"/>
<reference evidence="7 8" key="1">
    <citation type="submission" date="2018-06" db="EMBL/GenBank/DDBJ databases">
        <title>Genomic Encyclopedia of Archaeal and Bacterial Type Strains, Phase II (KMG-II): from individual species to whole genera.</title>
        <authorList>
            <person name="Goeker M."/>
        </authorList>
    </citation>
    <scope>NUCLEOTIDE SEQUENCE [LARGE SCALE GENOMIC DNA]</scope>
    <source>
        <strain evidence="7 8">DSM 6779</strain>
    </source>
</reference>
<dbReference type="Proteomes" id="UP000249239">
    <property type="component" value="Unassembled WGS sequence"/>
</dbReference>
<keyword evidence="5" id="KW-0464">Manganese</keyword>
<dbReference type="GO" id="GO:0016020">
    <property type="term" value="C:membrane"/>
    <property type="evidence" value="ECO:0007669"/>
    <property type="project" value="GOC"/>
</dbReference>